<dbReference type="EMBL" id="CP016172">
    <property type="protein sequence ID" value="ANN79828.1"/>
    <property type="molecule type" value="Genomic_DNA"/>
</dbReference>
<feature type="transmembrane region" description="Helical" evidence="1">
    <location>
        <begin position="63"/>
        <end position="83"/>
    </location>
</feature>
<name>A0A193GJQ9_9BORD</name>
<keyword evidence="1" id="KW-0812">Transmembrane</keyword>
<dbReference type="STRING" id="463014.BAU07_24335"/>
<dbReference type="AlphaFoldDB" id="A0A193GJQ9"/>
<accession>A0A193GJQ9</accession>
<sequence>MNHPDAPPSSLQLAALLQEIGPLPLSGQAWPDWVKILAWILLAALGWEIVTTLIQLSTDNMHPAMLAVVLVCFLGLAVIAWFMQTSITTIDTGGLRQSWLTRREIAWQDIRSARFVPLMFSKRLIVISRTGRAQVFQGGTRELEKAFMRIAATYRHGAPPAAGG</sequence>
<proteinExistence type="predicted"/>
<dbReference type="Proteomes" id="UP000091926">
    <property type="component" value="Chromosome"/>
</dbReference>
<dbReference type="RefSeq" id="WP_066663602.1">
    <property type="nucleotide sequence ID" value="NZ_CBCSCL010000053.1"/>
</dbReference>
<organism evidence="2 3">
    <name type="scientific">Bordetella flabilis</name>
    <dbReference type="NCBI Taxonomy" id="463014"/>
    <lineage>
        <taxon>Bacteria</taxon>
        <taxon>Pseudomonadati</taxon>
        <taxon>Pseudomonadota</taxon>
        <taxon>Betaproteobacteria</taxon>
        <taxon>Burkholderiales</taxon>
        <taxon>Alcaligenaceae</taxon>
        <taxon>Bordetella</taxon>
    </lineage>
</organism>
<evidence type="ECO:0008006" key="4">
    <source>
        <dbReference type="Google" id="ProtNLM"/>
    </source>
</evidence>
<evidence type="ECO:0000313" key="2">
    <source>
        <dbReference type="EMBL" id="ANN79828.1"/>
    </source>
</evidence>
<evidence type="ECO:0000313" key="3">
    <source>
        <dbReference type="Proteomes" id="UP000091926"/>
    </source>
</evidence>
<feature type="transmembrane region" description="Helical" evidence="1">
    <location>
        <begin position="36"/>
        <end position="56"/>
    </location>
</feature>
<dbReference type="OrthoDB" id="8703931at2"/>
<keyword evidence="1" id="KW-0472">Membrane</keyword>
<dbReference type="KEGG" id="bfz:BAU07_24335"/>
<gene>
    <name evidence="2" type="ORF">BAU07_24335</name>
</gene>
<keyword evidence="3" id="KW-1185">Reference proteome</keyword>
<evidence type="ECO:0000256" key="1">
    <source>
        <dbReference type="SAM" id="Phobius"/>
    </source>
</evidence>
<protein>
    <recommendedName>
        <fullName evidence="4">PH domain-containing protein</fullName>
    </recommendedName>
</protein>
<reference evidence="2 3" key="1">
    <citation type="submission" date="2016-06" db="EMBL/GenBank/DDBJ databases">
        <title>Complete genome sequences of Bordetella bronchialis and Bordetella flabilis.</title>
        <authorList>
            <person name="LiPuma J.J."/>
            <person name="Spilker T."/>
        </authorList>
    </citation>
    <scope>NUCLEOTIDE SEQUENCE [LARGE SCALE GENOMIC DNA]</scope>
    <source>
        <strain evidence="2 3">AU10664</strain>
    </source>
</reference>
<keyword evidence="1" id="KW-1133">Transmembrane helix</keyword>